<evidence type="ECO:0000313" key="3">
    <source>
        <dbReference type="EMBL" id="GGU90347.1"/>
    </source>
</evidence>
<dbReference type="EMBL" id="BMUB01000012">
    <property type="protein sequence ID" value="GGU90347.1"/>
    <property type="molecule type" value="Genomic_DNA"/>
</dbReference>
<dbReference type="Gene3D" id="2.30.30.40">
    <property type="entry name" value="SH3 Domains"/>
    <property type="match status" value="1"/>
</dbReference>
<evidence type="ECO:0000256" key="1">
    <source>
        <dbReference type="SAM" id="SignalP"/>
    </source>
</evidence>
<reference evidence="3" key="5">
    <citation type="submission" date="2020-09" db="EMBL/GenBank/DDBJ databases">
        <authorList>
            <person name="Sun Q."/>
            <person name="Ohkuma M."/>
        </authorList>
    </citation>
    <scope>NUCLEOTIDE SEQUENCE</scope>
    <source>
        <strain evidence="3">JCM 4434</strain>
    </source>
</reference>
<reference evidence="5" key="4">
    <citation type="submission" date="2016-08" db="EMBL/GenBank/DDBJ databases">
        <title>Sequencing, assembly and comparative genomics of S. aureofaciens ATCC 10762.</title>
        <authorList>
            <person name="Gradnigo J.S."/>
            <person name="Johnson N."/>
            <person name="Somerville G.A."/>
        </authorList>
    </citation>
    <scope>NUCLEOTIDE SEQUENCE [LARGE SCALE GENOMIC DNA]</scope>
    <source>
        <strain evidence="5">ATCC 10762 / DSM 40127 / CCM 3239 / JCM 4008 / LMG 5968 / NBRC 12843 / NCIMB 8234 / A-377</strain>
    </source>
</reference>
<proteinExistence type="predicted"/>
<organism evidence="4 5">
    <name type="scientific">Kitasatospora aureofaciens</name>
    <name type="common">Streptomyces aureofaciens</name>
    <dbReference type="NCBI Taxonomy" id="1894"/>
    <lineage>
        <taxon>Bacteria</taxon>
        <taxon>Bacillati</taxon>
        <taxon>Actinomycetota</taxon>
        <taxon>Actinomycetes</taxon>
        <taxon>Kitasatosporales</taxon>
        <taxon>Streptomycetaceae</taxon>
        <taxon>Kitasatospora</taxon>
    </lineage>
</organism>
<reference evidence="4 5" key="2">
    <citation type="submission" date="2014-07" db="EMBL/GenBank/DDBJ databases">
        <authorList>
            <person name="Zhang J.E."/>
            <person name="Yang H."/>
            <person name="Guo J."/>
            <person name="Deng Z."/>
            <person name="Luo H."/>
            <person name="Luo M."/>
            <person name="Zhao B."/>
        </authorList>
    </citation>
    <scope>NUCLEOTIDE SEQUENCE [LARGE SCALE GENOMIC DNA]</scope>
    <source>
        <strain evidence="4">ATCC 10762</strain>
        <strain evidence="5">ATCC 10762 / DSM 40127 / CCM 3239 / JCM 4008 / LMG 5968 / NBRC 12843 / NCIMB 8234 / A-377</strain>
    </source>
</reference>
<reference evidence="3" key="1">
    <citation type="journal article" date="2014" name="Int. J. Syst. Evol. Microbiol.">
        <title>Complete genome sequence of Corynebacterium casei LMG S-19264T (=DSM 44701T), isolated from a smear-ripened cheese.</title>
        <authorList>
            <consortium name="US DOE Joint Genome Institute (JGI-PGF)"/>
            <person name="Walter F."/>
            <person name="Albersmeier A."/>
            <person name="Kalinowski J."/>
            <person name="Ruckert C."/>
        </authorList>
    </citation>
    <scope>NUCLEOTIDE SEQUENCE</scope>
    <source>
        <strain evidence="3">JCM 4434</strain>
    </source>
</reference>
<reference evidence="4" key="3">
    <citation type="submission" date="2016-08" db="EMBL/GenBank/DDBJ databases">
        <title>Sequencing, Assembly and Comparative Genomics of S. aureofaciens ATCC 10762.</title>
        <authorList>
            <person name="Gradnigo J.S."/>
            <person name="Johnson N."/>
            <person name="Somerville G.A."/>
        </authorList>
    </citation>
    <scope>NUCLEOTIDE SEQUENCE [LARGE SCALE GENOMIC DNA]</scope>
    <source>
        <strain evidence="4">ATCC 10762</strain>
    </source>
</reference>
<dbReference type="EMBL" id="JPRF03000012">
    <property type="protein sequence ID" value="OEV38812.1"/>
    <property type="molecule type" value="Genomic_DNA"/>
</dbReference>
<dbReference type="Pfam" id="PF08239">
    <property type="entry name" value="SH3_3"/>
    <property type="match status" value="1"/>
</dbReference>
<evidence type="ECO:0000313" key="4">
    <source>
        <dbReference type="EMBL" id="OEV38812.1"/>
    </source>
</evidence>
<feature type="chain" id="PRO_5034104754" description="SH3b domain-containing protein" evidence="1">
    <location>
        <begin position="26"/>
        <end position="109"/>
    </location>
</feature>
<comment type="caution">
    <text evidence="4">The sequence shown here is derived from an EMBL/GenBank/DDBJ whole genome shotgun (WGS) entry which is preliminary data.</text>
</comment>
<evidence type="ECO:0000259" key="2">
    <source>
        <dbReference type="Pfam" id="PF08239"/>
    </source>
</evidence>
<accession>A0A1E7NDR3</accession>
<feature type="signal peptide" evidence="1">
    <location>
        <begin position="1"/>
        <end position="25"/>
    </location>
</feature>
<dbReference type="RefSeq" id="WP_030557887.1">
    <property type="nucleotide sequence ID" value="NZ_BMUB01000012.1"/>
</dbReference>
<dbReference type="Proteomes" id="UP000037395">
    <property type="component" value="Unassembled WGS sequence"/>
</dbReference>
<feature type="domain" description="SH3b" evidence="2">
    <location>
        <begin position="43"/>
        <end position="99"/>
    </location>
</feature>
<evidence type="ECO:0000313" key="5">
    <source>
        <dbReference type="Proteomes" id="UP000037395"/>
    </source>
</evidence>
<keyword evidence="1" id="KW-0732">Signal</keyword>
<dbReference type="OrthoDB" id="4267157at2"/>
<keyword evidence="5" id="KW-1185">Reference proteome</keyword>
<dbReference type="AlphaFoldDB" id="A0A1E7NDR3"/>
<accession>A0A8H9LTL3</accession>
<sequence>MAVIGRAAAGVVSLAILLAPVAVTAGDQQAPPVGTGRWEVSASAANVRVDHFGDGTVIGQAQAGDRVEVVDTWTSPLGTRWAKVLVSRTGVTGWVLWVLLTHSDPPPEP</sequence>
<dbReference type="GeneID" id="97487962"/>
<dbReference type="Proteomes" id="UP000610124">
    <property type="component" value="Unassembled WGS sequence"/>
</dbReference>
<dbReference type="InterPro" id="IPR003646">
    <property type="entry name" value="SH3-like_bac-type"/>
</dbReference>
<gene>
    <name evidence="3" type="ORF">GCM10010502_49520</name>
    <name evidence="4" type="ORF">HS99_0019285</name>
</gene>
<name>A0A1E7NDR3_KITAU</name>
<dbReference type="KEGG" id="kau:B6264_22020"/>
<protein>
    <recommendedName>
        <fullName evidence="2">SH3b domain-containing protein</fullName>
    </recommendedName>
</protein>